<name>A0A8J6MBK9_9FIRM</name>
<dbReference type="InterPro" id="IPR001347">
    <property type="entry name" value="SIS_dom"/>
</dbReference>
<dbReference type="InterPro" id="IPR050099">
    <property type="entry name" value="SIS_GmhA/DiaA_subfam"/>
</dbReference>
<dbReference type="AlphaFoldDB" id="A0A8J6MBK9"/>
<dbReference type="CDD" id="cd05013">
    <property type="entry name" value="SIS_RpiR"/>
    <property type="match status" value="1"/>
</dbReference>
<proteinExistence type="predicted"/>
<dbReference type="RefSeq" id="WP_155144932.1">
    <property type="nucleotide sequence ID" value="NZ_JACOPQ010000001.1"/>
</dbReference>
<dbReference type="Pfam" id="PF13580">
    <property type="entry name" value="SIS_2"/>
    <property type="match status" value="1"/>
</dbReference>
<dbReference type="GO" id="GO:0097367">
    <property type="term" value="F:carbohydrate derivative binding"/>
    <property type="evidence" value="ECO:0007669"/>
    <property type="project" value="InterPro"/>
</dbReference>
<dbReference type="Proteomes" id="UP000607645">
    <property type="component" value="Unassembled WGS sequence"/>
</dbReference>
<protein>
    <submittedName>
        <fullName evidence="2">SIS domain-containing protein</fullName>
    </submittedName>
</protein>
<sequence>MKFREYQGVITRQLEQQFDEEAANIEKAAEYCAASVCSGRVIHVFGCGHSQMFAMEVFYRAGGLVPVNALLIPHLALFPKAKLSTLQERVEGFTGNYLELEDVDPRDTMIIVSISGRNAGVVDMALEAKKIGMTVVALVSKQFAGTTSSRHSSGKNLMDVADVAIDIKCVSGDAALEMEGLEPHFCGTSTVLGMSVMESIIAQTVENCVKAGYTPPIYVSSNLDKGDAINDEHIRKYNKLISCL</sequence>
<dbReference type="NCBIfam" id="NF002805">
    <property type="entry name" value="PRK02947.1"/>
    <property type="match status" value="1"/>
</dbReference>
<dbReference type="Gene3D" id="3.40.50.10490">
    <property type="entry name" value="Glucose-6-phosphate isomerase like protein, domain 1"/>
    <property type="match status" value="1"/>
</dbReference>
<dbReference type="GO" id="GO:1901135">
    <property type="term" value="P:carbohydrate derivative metabolic process"/>
    <property type="evidence" value="ECO:0007669"/>
    <property type="project" value="InterPro"/>
</dbReference>
<dbReference type="PANTHER" id="PTHR30390">
    <property type="entry name" value="SEDOHEPTULOSE 7-PHOSPHATE ISOMERASE / DNAA INITIATOR-ASSOCIATING FACTOR FOR REPLICATION INITIATION"/>
    <property type="match status" value="1"/>
</dbReference>
<dbReference type="InterPro" id="IPR035472">
    <property type="entry name" value="RpiR-like_SIS"/>
</dbReference>
<evidence type="ECO:0000313" key="2">
    <source>
        <dbReference type="EMBL" id="MBC5735710.1"/>
    </source>
</evidence>
<evidence type="ECO:0000313" key="3">
    <source>
        <dbReference type="Proteomes" id="UP000607645"/>
    </source>
</evidence>
<evidence type="ECO:0000259" key="1">
    <source>
        <dbReference type="PROSITE" id="PS51464"/>
    </source>
</evidence>
<organism evidence="2 3">
    <name type="scientific">Lawsonibacter faecis</name>
    <dbReference type="NCBI Taxonomy" id="2763052"/>
    <lineage>
        <taxon>Bacteria</taxon>
        <taxon>Bacillati</taxon>
        <taxon>Bacillota</taxon>
        <taxon>Clostridia</taxon>
        <taxon>Eubacteriales</taxon>
        <taxon>Oscillospiraceae</taxon>
        <taxon>Lawsonibacter</taxon>
    </lineage>
</organism>
<reference evidence="2" key="1">
    <citation type="submission" date="2020-08" db="EMBL/GenBank/DDBJ databases">
        <title>Genome public.</title>
        <authorList>
            <person name="Liu C."/>
            <person name="Sun Q."/>
        </authorList>
    </citation>
    <scope>NUCLEOTIDE SEQUENCE</scope>
    <source>
        <strain evidence="2">NSJ-52</strain>
    </source>
</reference>
<dbReference type="InterPro" id="IPR046348">
    <property type="entry name" value="SIS_dom_sf"/>
</dbReference>
<comment type="caution">
    <text evidence="2">The sequence shown here is derived from an EMBL/GenBank/DDBJ whole genome shotgun (WGS) entry which is preliminary data.</text>
</comment>
<gene>
    <name evidence="2" type="ORF">H8S62_01625</name>
</gene>
<dbReference type="PANTHER" id="PTHR30390:SF7">
    <property type="entry name" value="PHOSPHOHEPTOSE ISOMERASE"/>
    <property type="match status" value="1"/>
</dbReference>
<dbReference type="SUPFAM" id="SSF53697">
    <property type="entry name" value="SIS domain"/>
    <property type="match status" value="1"/>
</dbReference>
<keyword evidence="3" id="KW-1185">Reference proteome</keyword>
<accession>A0A8J6MBK9</accession>
<dbReference type="EMBL" id="JACOPQ010000001">
    <property type="protein sequence ID" value="MBC5735710.1"/>
    <property type="molecule type" value="Genomic_DNA"/>
</dbReference>
<dbReference type="PROSITE" id="PS51464">
    <property type="entry name" value="SIS"/>
    <property type="match status" value="1"/>
</dbReference>
<feature type="domain" description="SIS" evidence="1">
    <location>
        <begin position="32"/>
        <end position="210"/>
    </location>
</feature>